<evidence type="ECO:0000259" key="9">
    <source>
        <dbReference type="PROSITE" id="PS51755"/>
    </source>
</evidence>
<dbReference type="SUPFAM" id="SSF52172">
    <property type="entry name" value="CheY-like"/>
    <property type="match status" value="1"/>
</dbReference>
<keyword evidence="2" id="KW-0902">Two-component regulatory system</keyword>
<organism evidence="10 13">
    <name type="scientific">Treponema parvum</name>
    <dbReference type="NCBI Taxonomy" id="138851"/>
    <lineage>
        <taxon>Bacteria</taxon>
        <taxon>Pseudomonadati</taxon>
        <taxon>Spirochaetota</taxon>
        <taxon>Spirochaetia</taxon>
        <taxon>Spirochaetales</taxon>
        <taxon>Treponemataceae</taxon>
        <taxon>Treponema</taxon>
    </lineage>
</organism>
<dbReference type="InterPro" id="IPR039420">
    <property type="entry name" value="WalR-like"/>
</dbReference>
<dbReference type="InterPro" id="IPR011006">
    <property type="entry name" value="CheY-like_superfamily"/>
</dbReference>
<evidence type="ECO:0000256" key="1">
    <source>
        <dbReference type="ARBA" id="ARBA00022553"/>
    </source>
</evidence>
<dbReference type="PROSITE" id="PS50110">
    <property type="entry name" value="RESPONSE_REGULATORY"/>
    <property type="match status" value="1"/>
</dbReference>
<name>A0A975EZE2_9SPIR</name>
<dbReference type="InterPro" id="IPR001867">
    <property type="entry name" value="OmpR/PhoB-type_DNA-bd"/>
</dbReference>
<reference evidence="10" key="1">
    <citation type="submission" date="2020-05" db="EMBL/GenBank/DDBJ databases">
        <authorList>
            <person name="Zeng H."/>
            <person name="Chan Y.K."/>
            <person name="Watt R.M."/>
        </authorList>
    </citation>
    <scope>NUCLEOTIDE SEQUENCE</scope>
    <source>
        <strain evidence="11">ATCC 700770</strain>
        <strain evidence="10">ATCC 700773</strain>
    </source>
</reference>
<evidence type="ECO:0000259" key="8">
    <source>
        <dbReference type="PROSITE" id="PS50110"/>
    </source>
</evidence>
<dbReference type="InterPro" id="IPR001789">
    <property type="entry name" value="Sig_transdc_resp-reg_receiver"/>
</dbReference>
<dbReference type="PROSITE" id="PS51755">
    <property type="entry name" value="OMPR_PHOB"/>
    <property type="match status" value="1"/>
</dbReference>
<dbReference type="GO" id="GO:0000976">
    <property type="term" value="F:transcription cis-regulatory region binding"/>
    <property type="evidence" value="ECO:0007669"/>
    <property type="project" value="TreeGrafter"/>
</dbReference>
<keyword evidence="1 6" id="KW-0597">Phosphoprotein</keyword>
<evidence type="ECO:0000256" key="6">
    <source>
        <dbReference type="PROSITE-ProRule" id="PRU00169"/>
    </source>
</evidence>
<feature type="DNA-binding region" description="OmpR/PhoB-type" evidence="7">
    <location>
        <begin position="130"/>
        <end position="228"/>
    </location>
</feature>
<keyword evidence="5" id="KW-0804">Transcription</keyword>
<feature type="domain" description="Response regulatory" evidence="8">
    <location>
        <begin position="4"/>
        <end position="119"/>
    </location>
</feature>
<dbReference type="Gene3D" id="6.10.250.690">
    <property type="match status" value="1"/>
</dbReference>
<keyword evidence="4 7" id="KW-0238">DNA-binding</keyword>
<evidence type="ECO:0000256" key="2">
    <source>
        <dbReference type="ARBA" id="ARBA00023012"/>
    </source>
</evidence>
<accession>A0A975EZE2</accession>
<evidence type="ECO:0000313" key="13">
    <source>
        <dbReference type="Proteomes" id="UP000671995"/>
    </source>
</evidence>
<dbReference type="Gene3D" id="1.10.10.10">
    <property type="entry name" value="Winged helix-like DNA-binding domain superfamily/Winged helix DNA-binding domain"/>
    <property type="match status" value="1"/>
</dbReference>
<evidence type="ECO:0000313" key="11">
    <source>
        <dbReference type="EMBL" id="QTQ14110.1"/>
    </source>
</evidence>
<gene>
    <name evidence="10" type="ORF">HRI96_05680</name>
    <name evidence="11" type="ORF">HRQ91_06370</name>
</gene>
<dbReference type="Proteomes" id="UP000671995">
    <property type="component" value="Chromosome"/>
</dbReference>
<evidence type="ECO:0000256" key="4">
    <source>
        <dbReference type="ARBA" id="ARBA00023125"/>
    </source>
</evidence>
<keyword evidence="3" id="KW-0805">Transcription regulation</keyword>
<evidence type="ECO:0000313" key="10">
    <source>
        <dbReference type="EMBL" id="QTQ11735.1"/>
    </source>
</evidence>
<evidence type="ECO:0000256" key="5">
    <source>
        <dbReference type="ARBA" id="ARBA00023163"/>
    </source>
</evidence>
<dbReference type="Pfam" id="PF00486">
    <property type="entry name" value="Trans_reg_C"/>
    <property type="match status" value="1"/>
</dbReference>
<sequence>MDPHILVIEDVPEMADLISMYLKKSNMKVTSAGTAEKALEILDTIHPDLLLLDLNLPGMSGFDFLERFRKKYGASVPVIIVSARDSDEDIINGLGIGADEFVTKPFSPRVLVARVESSLRRKAETAAAAEECIKFGNFTVLLNSCVLKQGAVKIPLSTKEYEMLEYILKHKGQTLSPETIYKDVWKNRYGDLTAVAVYVQRLRKKIEKNPADPVYIKTVFGQGYRFEDPDK</sequence>
<dbReference type="RefSeq" id="WP_210118530.1">
    <property type="nucleotide sequence ID" value="NZ_CP054142.1"/>
</dbReference>
<dbReference type="PANTHER" id="PTHR48111:SF1">
    <property type="entry name" value="TWO-COMPONENT RESPONSE REGULATOR ORR33"/>
    <property type="match status" value="1"/>
</dbReference>
<evidence type="ECO:0000256" key="7">
    <source>
        <dbReference type="PROSITE-ProRule" id="PRU01091"/>
    </source>
</evidence>
<dbReference type="GO" id="GO:0006355">
    <property type="term" value="P:regulation of DNA-templated transcription"/>
    <property type="evidence" value="ECO:0007669"/>
    <property type="project" value="InterPro"/>
</dbReference>
<protein>
    <submittedName>
        <fullName evidence="10">Response regulator transcription factor</fullName>
    </submittedName>
</protein>
<dbReference type="Gene3D" id="3.40.50.2300">
    <property type="match status" value="1"/>
</dbReference>
<keyword evidence="12" id="KW-1185">Reference proteome</keyword>
<dbReference type="EMBL" id="CP054257">
    <property type="protein sequence ID" value="QTQ11735.1"/>
    <property type="molecule type" value="Genomic_DNA"/>
</dbReference>
<dbReference type="GO" id="GO:0000156">
    <property type="term" value="F:phosphorelay response regulator activity"/>
    <property type="evidence" value="ECO:0007669"/>
    <property type="project" value="TreeGrafter"/>
</dbReference>
<dbReference type="CDD" id="cd00383">
    <property type="entry name" value="trans_reg_C"/>
    <property type="match status" value="1"/>
</dbReference>
<dbReference type="SMART" id="SM00862">
    <property type="entry name" value="Trans_reg_C"/>
    <property type="match status" value="1"/>
</dbReference>
<dbReference type="EMBL" id="CP054142">
    <property type="protein sequence ID" value="QTQ14110.1"/>
    <property type="molecule type" value="Genomic_DNA"/>
</dbReference>
<dbReference type="PANTHER" id="PTHR48111">
    <property type="entry name" value="REGULATOR OF RPOS"/>
    <property type="match status" value="1"/>
</dbReference>
<dbReference type="AlphaFoldDB" id="A0A975EZE2"/>
<feature type="domain" description="OmpR/PhoB-type" evidence="9">
    <location>
        <begin position="130"/>
        <end position="228"/>
    </location>
</feature>
<dbReference type="GO" id="GO:0005829">
    <property type="term" value="C:cytosol"/>
    <property type="evidence" value="ECO:0007669"/>
    <property type="project" value="TreeGrafter"/>
</dbReference>
<evidence type="ECO:0000313" key="12">
    <source>
        <dbReference type="Proteomes" id="UP000671908"/>
    </source>
</evidence>
<dbReference type="KEGG" id="tpav:HRQ91_06370"/>
<dbReference type="GO" id="GO:0032993">
    <property type="term" value="C:protein-DNA complex"/>
    <property type="evidence" value="ECO:0007669"/>
    <property type="project" value="TreeGrafter"/>
</dbReference>
<dbReference type="Pfam" id="PF00072">
    <property type="entry name" value="Response_reg"/>
    <property type="match status" value="1"/>
</dbReference>
<dbReference type="Proteomes" id="UP000671908">
    <property type="component" value="Chromosome"/>
</dbReference>
<dbReference type="SMART" id="SM00448">
    <property type="entry name" value="REC"/>
    <property type="match status" value="1"/>
</dbReference>
<proteinExistence type="predicted"/>
<feature type="modified residue" description="4-aspartylphosphate" evidence="6">
    <location>
        <position position="53"/>
    </location>
</feature>
<dbReference type="InterPro" id="IPR036388">
    <property type="entry name" value="WH-like_DNA-bd_sf"/>
</dbReference>
<evidence type="ECO:0000256" key="3">
    <source>
        <dbReference type="ARBA" id="ARBA00023015"/>
    </source>
</evidence>
<reference evidence="10 12" key="2">
    <citation type="journal article" date="2021" name="Microbiol. Resour. Announc.">
        <title>Complete Genome Sequences of Three Human Oral Treponema parvum Isolates.</title>
        <authorList>
            <person name="Zeng H."/>
            <person name="Watt R.M."/>
        </authorList>
    </citation>
    <scope>NUCLEOTIDE SEQUENCE</scope>
    <source>
        <strain evidence="11 12">ATCC 700770</strain>
        <strain evidence="10">ATCC 700773</strain>
    </source>
</reference>